<dbReference type="InterPro" id="IPR007523">
    <property type="entry name" value="NDUFAF3/AAMDC"/>
</dbReference>
<evidence type="ECO:0008006" key="3">
    <source>
        <dbReference type="Google" id="ProtNLM"/>
    </source>
</evidence>
<accession>A0A2P1PU84</accession>
<dbReference type="SUPFAM" id="SSF64076">
    <property type="entry name" value="MTH938-like"/>
    <property type="match status" value="1"/>
</dbReference>
<reference evidence="1 2" key="1">
    <citation type="submission" date="2018-03" db="EMBL/GenBank/DDBJ databases">
        <title>Ahniella affigens gen. nov., sp. nov., a gammaproteobacterium isolated from sandy soil near a stream.</title>
        <authorList>
            <person name="Ko Y."/>
            <person name="Kim J.-H."/>
        </authorList>
    </citation>
    <scope>NUCLEOTIDE SEQUENCE [LARGE SCALE GENOMIC DNA]</scope>
    <source>
        <strain evidence="1 2">D13</strain>
    </source>
</reference>
<keyword evidence="2" id="KW-1185">Reference proteome</keyword>
<dbReference type="RefSeq" id="WP_106892325.1">
    <property type="nucleotide sequence ID" value="NZ_CP027860.1"/>
</dbReference>
<dbReference type="OrthoDB" id="9800373at2"/>
<name>A0A2P1PU84_9GAMM</name>
<dbReference type="PANTHER" id="PTHR21192">
    <property type="entry name" value="NUCLEAR PROTEIN E3-3"/>
    <property type="match status" value="1"/>
</dbReference>
<evidence type="ECO:0000313" key="2">
    <source>
        <dbReference type="Proteomes" id="UP000241074"/>
    </source>
</evidence>
<proteinExistence type="predicted"/>
<reference evidence="1 2" key="2">
    <citation type="submission" date="2018-03" db="EMBL/GenBank/DDBJ databases">
        <authorList>
            <person name="Keele B.F."/>
        </authorList>
    </citation>
    <scope>NUCLEOTIDE SEQUENCE [LARGE SCALE GENOMIC DNA]</scope>
    <source>
        <strain evidence="1 2">D13</strain>
    </source>
</reference>
<sequence>MQLHLQQSAHQHLVQKVEATQIRLNSGLQTASFWLCPNRGPKPFVLSGLSDLTVELLDPVLADQPDILLLGTGERLRFPSAELRARILAKRVGLEVMDNAAAARTFNVLVGEHRHVQAIFLLGVLA</sequence>
<dbReference type="PANTHER" id="PTHR21192:SF2">
    <property type="entry name" value="NADH DEHYDROGENASE [UBIQUINONE] 1 ALPHA SUBCOMPLEX ASSEMBLY FACTOR 3"/>
    <property type="match status" value="1"/>
</dbReference>
<organism evidence="1 2">
    <name type="scientific">Ahniella affigens</name>
    <dbReference type="NCBI Taxonomy" id="2021234"/>
    <lineage>
        <taxon>Bacteria</taxon>
        <taxon>Pseudomonadati</taxon>
        <taxon>Pseudomonadota</taxon>
        <taxon>Gammaproteobacteria</taxon>
        <taxon>Lysobacterales</taxon>
        <taxon>Rhodanobacteraceae</taxon>
        <taxon>Ahniella</taxon>
    </lineage>
</organism>
<gene>
    <name evidence="1" type="ORF">C7S18_14940</name>
</gene>
<dbReference type="EMBL" id="CP027860">
    <property type="protein sequence ID" value="AVP98404.1"/>
    <property type="molecule type" value="Genomic_DNA"/>
</dbReference>
<dbReference type="Proteomes" id="UP000241074">
    <property type="component" value="Chromosome"/>
</dbReference>
<dbReference type="InterPro" id="IPR036748">
    <property type="entry name" value="MTH938-like_sf"/>
</dbReference>
<dbReference type="AlphaFoldDB" id="A0A2P1PU84"/>
<dbReference type="KEGG" id="xba:C7S18_14940"/>
<protein>
    <recommendedName>
        <fullName evidence="3">Xcc1710-like domain-containing protein</fullName>
    </recommendedName>
</protein>
<dbReference type="Pfam" id="PF04430">
    <property type="entry name" value="DUF498"/>
    <property type="match status" value="1"/>
</dbReference>
<evidence type="ECO:0000313" key="1">
    <source>
        <dbReference type="EMBL" id="AVP98404.1"/>
    </source>
</evidence>
<dbReference type="Gene3D" id="3.40.1230.10">
    <property type="entry name" value="MTH938-like"/>
    <property type="match status" value="1"/>
</dbReference>